<reference evidence="5" key="1">
    <citation type="journal article" date="2019" name="Int. J. Syst. Evol. Microbiol.">
        <title>The Global Catalogue of Microorganisms (GCM) 10K type strain sequencing project: providing services to taxonomists for standard genome sequencing and annotation.</title>
        <authorList>
            <consortium name="The Broad Institute Genomics Platform"/>
            <consortium name="The Broad Institute Genome Sequencing Center for Infectious Disease"/>
            <person name="Wu L."/>
            <person name="Ma J."/>
        </authorList>
    </citation>
    <scope>NUCLEOTIDE SEQUENCE [LARGE SCALE GENOMIC DNA]</scope>
    <source>
        <strain evidence="5">JCM 32105</strain>
    </source>
</reference>
<dbReference type="Gene3D" id="2.140.10.30">
    <property type="entry name" value="Dipeptidylpeptidase IV, N-terminal domain"/>
    <property type="match status" value="1"/>
</dbReference>
<dbReference type="InterPro" id="IPR002469">
    <property type="entry name" value="Peptidase_S9B_N"/>
</dbReference>
<evidence type="ECO:0000256" key="1">
    <source>
        <dbReference type="SAM" id="SignalP"/>
    </source>
</evidence>
<evidence type="ECO:0000259" key="3">
    <source>
        <dbReference type="Pfam" id="PF00930"/>
    </source>
</evidence>
<dbReference type="SUPFAM" id="SSF82171">
    <property type="entry name" value="DPP6 N-terminal domain-like"/>
    <property type="match status" value="1"/>
</dbReference>
<evidence type="ECO:0000313" key="4">
    <source>
        <dbReference type="EMBL" id="GAA4460068.1"/>
    </source>
</evidence>
<dbReference type="Gene3D" id="3.40.50.1820">
    <property type="entry name" value="alpha/beta hydrolase"/>
    <property type="match status" value="1"/>
</dbReference>
<name>A0ABP8N2A8_9BACT</name>
<dbReference type="Pfam" id="PF00326">
    <property type="entry name" value="Peptidase_S9"/>
    <property type="match status" value="1"/>
</dbReference>
<dbReference type="InterPro" id="IPR029058">
    <property type="entry name" value="AB_hydrolase_fold"/>
</dbReference>
<dbReference type="PANTHER" id="PTHR11731">
    <property type="entry name" value="PROTEASE FAMILY S9B,C DIPEPTIDYL-PEPTIDASE IV-RELATED"/>
    <property type="match status" value="1"/>
</dbReference>
<keyword evidence="5" id="KW-1185">Reference proteome</keyword>
<feature type="domain" description="Dipeptidylpeptidase IV N-terminal" evidence="3">
    <location>
        <begin position="144"/>
        <end position="434"/>
    </location>
</feature>
<feature type="domain" description="Peptidase S9 prolyl oligopeptidase catalytic" evidence="2">
    <location>
        <begin position="523"/>
        <end position="716"/>
    </location>
</feature>
<dbReference type="InterPro" id="IPR001375">
    <property type="entry name" value="Peptidase_S9_cat"/>
</dbReference>
<accession>A0ABP8N2A8</accession>
<evidence type="ECO:0000313" key="5">
    <source>
        <dbReference type="Proteomes" id="UP001500067"/>
    </source>
</evidence>
<comment type="caution">
    <text evidence="4">The sequence shown here is derived from an EMBL/GenBank/DDBJ whole genome shotgun (WGS) entry which is preliminary data.</text>
</comment>
<organism evidence="4 5">
    <name type="scientific">Nemorincola caseinilytica</name>
    <dbReference type="NCBI Taxonomy" id="2054315"/>
    <lineage>
        <taxon>Bacteria</taxon>
        <taxon>Pseudomonadati</taxon>
        <taxon>Bacteroidota</taxon>
        <taxon>Chitinophagia</taxon>
        <taxon>Chitinophagales</taxon>
        <taxon>Chitinophagaceae</taxon>
        <taxon>Nemorincola</taxon>
    </lineage>
</organism>
<proteinExistence type="predicted"/>
<protein>
    <submittedName>
        <fullName evidence="4">S9 family peptidase</fullName>
    </submittedName>
</protein>
<dbReference type="PANTHER" id="PTHR11731:SF193">
    <property type="entry name" value="DIPEPTIDYL PEPTIDASE 9"/>
    <property type="match status" value="1"/>
</dbReference>
<evidence type="ECO:0000259" key="2">
    <source>
        <dbReference type="Pfam" id="PF00326"/>
    </source>
</evidence>
<dbReference type="Proteomes" id="UP001500067">
    <property type="component" value="Unassembled WGS sequence"/>
</dbReference>
<dbReference type="InterPro" id="IPR050278">
    <property type="entry name" value="Serine_Prot_S9B/DPPIV"/>
</dbReference>
<feature type="signal peptide" evidence="1">
    <location>
        <begin position="1"/>
        <end position="23"/>
    </location>
</feature>
<dbReference type="SUPFAM" id="SSF53474">
    <property type="entry name" value="alpha/beta-Hydrolases"/>
    <property type="match status" value="1"/>
</dbReference>
<dbReference type="Pfam" id="PF00930">
    <property type="entry name" value="DPPIV_N"/>
    <property type="match status" value="1"/>
</dbReference>
<sequence length="718" mass="81494">MYLPRPSRSAAFALMLFSLSSFAQQKKKNFTIAEATNGMATTLAPKGIKNASWQPATGCLWQSDKDGWKVTDYSRSAGKHIYTVPFGKYPVRVSGTPTLRWLEENRAYFVNGTDVVMGVLEDDTWTWTHAAELPAKAENITVDKSRNIAYTIDNNLYVQERSTRTKLPVTDEQDRNIISGKAVHRDEFGIDRGIFFSPAGNYLAYYRMDQTMVKDYPIVRWGTTPATADIIKYPMAGGVSHEVTLRVYNVTTRSTVTLNTGTKNADHYLTAVTWSPDERYIFVAILNREQNHLWLNKYDAATGDKVKTLFEETDAKYVHPTHPLTFVPGHDDQFIWHSERDGYNHLYLYNTDGKLLRKLTGGRWVVNELAAITADGSKAIITTSKESPMEKHVYTLGLQDARLQRIDKEPGMHNVNVSADGGYILDVYSNADVPRNTVVYGVNKPFAHEVLRAENTLTAYDRPQVKEVTITAADGVTPLYGKLILPTGFDPKKKYPVIVYLYNGPNVQLLHNSFPASGNLWYEYMAQRGYIVFTMDGRGSWNRGLKFEQATFRHLGDVEIADQLRGVDYLRSLPYVDAKRMGVHGWSYGGFMTTSLMLRRPGVFKCAVAGGPVMDWSMYEVMYTERYMDVPDDNPKGYANANLLTKVKDLDGKFMLIHGTDDDVVVWQHSLNFLKKCVDEGVQVDYFVYPGHQHNVRGKDRVHLMQKVTDYFDLYLRP</sequence>
<dbReference type="RefSeq" id="WP_345077213.1">
    <property type="nucleotide sequence ID" value="NZ_BAABFA010000004.1"/>
</dbReference>
<keyword evidence="1" id="KW-0732">Signal</keyword>
<gene>
    <name evidence="4" type="ORF">GCM10023093_02130</name>
</gene>
<dbReference type="EMBL" id="BAABFA010000004">
    <property type="protein sequence ID" value="GAA4460068.1"/>
    <property type="molecule type" value="Genomic_DNA"/>
</dbReference>
<feature type="chain" id="PRO_5045552940" evidence="1">
    <location>
        <begin position="24"/>
        <end position="718"/>
    </location>
</feature>